<comment type="caution">
    <text evidence="4">The sequence shown here is derived from an EMBL/GenBank/DDBJ whole genome shotgun (WGS) entry which is preliminary data.</text>
</comment>
<dbReference type="Pfam" id="PF05163">
    <property type="entry name" value="DinB"/>
    <property type="match status" value="1"/>
</dbReference>
<gene>
    <name evidence="4" type="ORF">GGR27_003997</name>
</gene>
<organism evidence="4 5">
    <name type="scientific">Neolewinella antarctica</name>
    <dbReference type="NCBI Taxonomy" id="442734"/>
    <lineage>
        <taxon>Bacteria</taxon>
        <taxon>Pseudomonadati</taxon>
        <taxon>Bacteroidota</taxon>
        <taxon>Saprospiria</taxon>
        <taxon>Saprospirales</taxon>
        <taxon>Lewinellaceae</taxon>
        <taxon>Neolewinella</taxon>
    </lineage>
</organism>
<dbReference type="EMBL" id="JAATJH010000013">
    <property type="protein sequence ID" value="NJC28472.1"/>
    <property type="molecule type" value="Genomic_DNA"/>
</dbReference>
<evidence type="ECO:0000256" key="2">
    <source>
        <dbReference type="ARBA" id="ARBA00022723"/>
    </source>
</evidence>
<evidence type="ECO:0000256" key="3">
    <source>
        <dbReference type="SAM" id="SignalP"/>
    </source>
</evidence>
<comment type="similarity">
    <text evidence="1">Belongs to the DinB family.</text>
</comment>
<dbReference type="RefSeq" id="WP_168040524.1">
    <property type="nucleotide sequence ID" value="NZ_JAATJH010000013.1"/>
</dbReference>
<feature type="signal peptide" evidence="3">
    <location>
        <begin position="1"/>
        <end position="19"/>
    </location>
</feature>
<name>A0ABX0XIB9_9BACT</name>
<dbReference type="Gene3D" id="1.20.120.450">
    <property type="entry name" value="dinb family like domain"/>
    <property type="match status" value="1"/>
</dbReference>
<keyword evidence="3" id="KW-0732">Signal</keyword>
<keyword evidence="2" id="KW-0479">Metal-binding</keyword>
<dbReference type="Proteomes" id="UP000770785">
    <property type="component" value="Unassembled WGS sequence"/>
</dbReference>
<evidence type="ECO:0000313" key="4">
    <source>
        <dbReference type="EMBL" id="NJC28472.1"/>
    </source>
</evidence>
<evidence type="ECO:0000313" key="5">
    <source>
        <dbReference type="Proteomes" id="UP000770785"/>
    </source>
</evidence>
<protein>
    <submittedName>
        <fullName evidence="4">Damage-inducible protein DinB</fullName>
    </submittedName>
</protein>
<dbReference type="SUPFAM" id="SSF109854">
    <property type="entry name" value="DinB/YfiT-like putative metalloenzymes"/>
    <property type="match status" value="1"/>
</dbReference>
<feature type="chain" id="PRO_5046442921" evidence="3">
    <location>
        <begin position="20"/>
        <end position="191"/>
    </location>
</feature>
<evidence type="ECO:0000256" key="1">
    <source>
        <dbReference type="ARBA" id="ARBA00008635"/>
    </source>
</evidence>
<accession>A0ABX0XIB9</accession>
<dbReference type="InterPro" id="IPR034660">
    <property type="entry name" value="DinB/YfiT-like"/>
</dbReference>
<dbReference type="InterPro" id="IPR007837">
    <property type="entry name" value="DinB"/>
</dbReference>
<proteinExistence type="inferred from homology"/>
<reference evidence="4 5" key="1">
    <citation type="submission" date="2020-03" db="EMBL/GenBank/DDBJ databases">
        <title>Genomic Encyclopedia of Type Strains, Phase IV (KMG-IV): sequencing the most valuable type-strain genomes for metagenomic binning, comparative biology and taxonomic classification.</title>
        <authorList>
            <person name="Goeker M."/>
        </authorList>
    </citation>
    <scope>NUCLEOTIDE SEQUENCE [LARGE SCALE GENOMIC DNA]</scope>
    <source>
        <strain evidence="4 5">DSM 105096</strain>
    </source>
</reference>
<keyword evidence="5" id="KW-1185">Reference proteome</keyword>
<sequence length="191" mass="21604">MVRFAPLAILLLLCSRARAQETAVVTTPALVSEADFPARAEWVTKWDNSLAYTLETLLATTDGDLDFRPTAGQMTLREQFHHLATNIYFLTSTYVHSPVDFDLAARRETMSPTATRADLSVTLTTAYAFAKDAISELAEHRWNEPAPNFFAGEKSRRVVIYLLQDHATHHRAQTLVYLRILGHEPPNYRGW</sequence>